<dbReference type="SMART" id="SM00479">
    <property type="entry name" value="EXOIII"/>
    <property type="match status" value="1"/>
</dbReference>
<keyword evidence="3" id="KW-0235">DNA replication</keyword>
<dbReference type="EMBL" id="LS483343">
    <property type="protein sequence ID" value="SQF40712.1"/>
    <property type="molecule type" value="Genomic_DNA"/>
</dbReference>
<dbReference type="NCBIfam" id="TIGR00573">
    <property type="entry name" value="dnaq"/>
    <property type="match status" value="1"/>
</dbReference>
<dbReference type="CDD" id="cd06127">
    <property type="entry name" value="DEDDh"/>
    <property type="match status" value="1"/>
</dbReference>
<comment type="function">
    <text evidence="10 11">3'-5' exonuclease.</text>
</comment>
<name>A0A2X3Y1Q2_9STRE</name>
<dbReference type="InterPro" id="IPR006555">
    <property type="entry name" value="ATP-dep_Helicase_C"/>
</dbReference>
<dbReference type="PANTHER" id="PTHR30231:SF41">
    <property type="entry name" value="DNA POLYMERASE III SUBUNIT EPSILON"/>
    <property type="match status" value="1"/>
</dbReference>
<dbReference type="NCBIfam" id="NF005569">
    <property type="entry name" value="PRK07246.1"/>
    <property type="match status" value="1"/>
</dbReference>
<dbReference type="InterPro" id="IPR013520">
    <property type="entry name" value="Ribonucl_H"/>
</dbReference>
<keyword evidence="1" id="KW-0808">Transferase</keyword>
<proteinExistence type="inferred from homology"/>
<dbReference type="InterPro" id="IPR006310">
    <property type="entry name" value="DinG"/>
</dbReference>
<dbReference type="SUPFAM" id="SSF52540">
    <property type="entry name" value="P-loop containing nucleoside triphosphate hydrolases"/>
    <property type="match status" value="1"/>
</dbReference>
<dbReference type="FunFam" id="3.30.420.10:FF:000045">
    <property type="entry name" value="3'-5' exonuclease DinG"/>
    <property type="match status" value="1"/>
</dbReference>
<evidence type="ECO:0000256" key="8">
    <source>
        <dbReference type="ARBA" id="ARBA00022840"/>
    </source>
</evidence>
<evidence type="ECO:0000256" key="10">
    <source>
        <dbReference type="HAMAP-Rule" id="MF_02206"/>
    </source>
</evidence>
<keyword evidence="15" id="KW-1185">Reference proteome</keyword>
<dbReference type="Gene3D" id="3.30.420.10">
    <property type="entry name" value="Ribonuclease H-like superfamily/Ribonuclease H"/>
    <property type="match status" value="1"/>
</dbReference>
<dbReference type="InterPro" id="IPR014001">
    <property type="entry name" value="Helicase_ATP-bd"/>
</dbReference>
<dbReference type="EC" id="3.1.-.-" evidence="10 11"/>
<dbReference type="STRING" id="1123303.GCA_000372425_00808"/>
<dbReference type="GO" id="GO:0003887">
    <property type="term" value="F:DNA-directed DNA polymerase activity"/>
    <property type="evidence" value="ECO:0007669"/>
    <property type="project" value="UniProtKB-KW"/>
</dbReference>
<dbReference type="SMART" id="SM00487">
    <property type="entry name" value="DEXDc"/>
    <property type="match status" value="1"/>
</dbReference>
<organism evidence="14 15">
    <name type="scientific">Streptococcus ferus</name>
    <dbReference type="NCBI Taxonomy" id="1345"/>
    <lineage>
        <taxon>Bacteria</taxon>
        <taxon>Bacillati</taxon>
        <taxon>Bacillota</taxon>
        <taxon>Bacilli</taxon>
        <taxon>Lactobacillales</taxon>
        <taxon>Streptococcaceae</taxon>
        <taxon>Streptococcus</taxon>
    </lineage>
</organism>
<dbReference type="Pfam" id="PF13307">
    <property type="entry name" value="Helicase_C_2"/>
    <property type="match status" value="1"/>
</dbReference>
<dbReference type="PROSITE" id="PS51194">
    <property type="entry name" value="HELICASE_CTER"/>
    <property type="match status" value="1"/>
</dbReference>
<dbReference type="AlphaFoldDB" id="A0A2X3Y1Q2"/>
<evidence type="ECO:0000256" key="2">
    <source>
        <dbReference type="ARBA" id="ARBA00022695"/>
    </source>
</evidence>
<keyword evidence="6 10" id="KW-0378">Hydrolase</keyword>
<sequence>MTEKKTRKYAVVDLEATGAHQTASIIQVGIVILENGRVIESYETDVNPHEPLSQHISDLTGITDQQLEKAPDFSQVAAHIFGLISDCVFVAHNVKFDANLLAEHLFLEGYELLTPRVDTVELTQVFYPQFERYSLSSLSEQLELDLSDAHTAIADARATAQLFLKLQDKMARLPKLTLENLLALSDNLLFESHLVIEEAFEAAKPLLEDCFEEVGGIVLRKPKQLLQERRLSADFATNIALLGLDRRKKQEAFASFLEKHIDDGRVSFLEAQAGLGKTFGYLLPLLAQQEGEKQIILSVPTKVLQDQIMANEARKLAQTFHINAHSLKSPRNYLKLDTFYASLKNHEDNRLVNRYKMQLLVWLTETDTGDLDEIQQKQRYAAYFDKLKHDGSLSQTSLFKDVDFWQKSHQRAQQSRLLITNHAYLLTRIEDDQAFVKGKYLVLDEAQKLFLVWEEFTRSQLNMGETLQTISSLLDEDPPILQRRLLESLQFELNHLLEQFHKQVSPQLKANLVQRLRQDVKELDCEQLLDLAKALDERFSLFWFEEDYFEQHRQIYLKSASMDVMDFSAFLPETRKTFLVSATLQMSSQVSLADLLGFKAFTFDSLEKEPSQGQSIWVDQSMPPVDHLDEIEYETQLIQRLSQLYKLHQPTLVLFNSKKTMLAVSDGLDRLHLPHLTQDKNGTAFNVKKRFDREESHFLLGTGSFWEGVDFIQQDKILEVITRLPFDNPEDFMVKKINHFLKKSGKRPFYDYTLPVTILRLKQAIGRTKRRENQKSAVVMLDSRLMKKSYGKIIYKSLSETAHLASQNFDQIMSEIAKFLI</sequence>
<dbReference type="RefSeq" id="WP_018030136.1">
    <property type="nucleotide sequence ID" value="NZ_LS483343.1"/>
</dbReference>
<dbReference type="NCBIfam" id="TIGR01407">
    <property type="entry name" value="dinG_rel"/>
    <property type="match status" value="1"/>
</dbReference>
<dbReference type="InterPro" id="IPR012337">
    <property type="entry name" value="RNaseH-like_sf"/>
</dbReference>
<evidence type="ECO:0000256" key="9">
    <source>
        <dbReference type="ARBA" id="ARBA00022932"/>
    </source>
</evidence>
<evidence type="ECO:0000256" key="6">
    <source>
        <dbReference type="ARBA" id="ARBA00022801"/>
    </source>
</evidence>
<evidence type="ECO:0000313" key="14">
    <source>
        <dbReference type="EMBL" id="SQF40712.1"/>
    </source>
</evidence>
<keyword evidence="2" id="KW-0548">Nucleotidyltransferase</keyword>
<keyword evidence="5 10" id="KW-0547">Nucleotide-binding</keyword>
<dbReference type="InterPro" id="IPR014013">
    <property type="entry name" value="Helic_SF1/SF2_ATP-bd_DinG/Rad3"/>
</dbReference>
<dbReference type="PANTHER" id="PTHR30231">
    <property type="entry name" value="DNA POLYMERASE III SUBUNIT EPSILON"/>
    <property type="match status" value="1"/>
</dbReference>
<feature type="domain" description="Helicase C-terminal" evidence="13">
    <location>
        <begin position="636"/>
        <end position="810"/>
    </location>
</feature>
<evidence type="ECO:0000256" key="11">
    <source>
        <dbReference type="RuleBase" id="RU364106"/>
    </source>
</evidence>
<dbReference type="GO" id="GO:0004386">
    <property type="term" value="F:helicase activity"/>
    <property type="evidence" value="ECO:0007669"/>
    <property type="project" value="UniProtKB-KW"/>
</dbReference>
<evidence type="ECO:0000256" key="5">
    <source>
        <dbReference type="ARBA" id="ARBA00022741"/>
    </source>
</evidence>
<dbReference type="InterPro" id="IPR006054">
    <property type="entry name" value="DnaQ"/>
</dbReference>
<dbReference type="Proteomes" id="UP000249495">
    <property type="component" value="Chromosome 1"/>
</dbReference>
<dbReference type="GO" id="GO:0045004">
    <property type="term" value="P:DNA replication proofreading"/>
    <property type="evidence" value="ECO:0007669"/>
    <property type="project" value="TreeGrafter"/>
</dbReference>
<dbReference type="SMART" id="SM00491">
    <property type="entry name" value="HELICc2"/>
    <property type="match status" value="1"/>
</dbReference>
<dbReference type="Gene3D" id="3.40.50.300">
    <property type="entry name" value="P-loop containing nucleotide triphosphate hydrolases"/>
    <property type="match status" value="2"/>
</dbReference>
<keyword evidence="14" id="KW-0347">Helicase</keyword>
<reference evidence="14 15" key="1">
    <citation type="submission" date="2018-06" db="EMBL/GenBank/DDBJ databases">
        <authorList>
            <consortium name="Pathogen Informatics"/>
            <person name="Doyle S."/>
        </authorList>
    </citation>
    <scope>NUCLEOTIDE SEQUENCE [LARGE SCALE GENOMIC DNA]</scope>
    <source>
        <strain evidence="14 15">NCTC12278</strain>
    </source>
</reference>
<dbReference type="GO" id="GO:0005524">
    <property type="term" value="F:ATP binding"/>
    <property type="evidence" value="ECO:0007669"/>
    <property type="project" value="UniProtKB-UniRule"/>
</dbReference>
<evidence type="ECO:0000259" key="13">
    <source>
        <dbReference type="PROSITE" id="PS51194"/>
    </source>
</evidence>
<feature type="short sequence motif" description="DEAH box" evidence="10">
    <location>
        <begin position="444"/>
        <end position="447"/>
    </location>
</feature>
<dbReference type="InterPro" id="IPR001650">
    <property type="entry name" value="Helicase_C-like"/>
</dbReference>
<dbReference type="Pfam" id="PF00270">
    <property type="entry name" value="DEAD"/>
    <property type="match status" value="1"/>
</dbReference>
<evidence type="ECO:0000256" key="3">
    <source>
        <dbReference type="ARBA" id="ARBA00022705"/>
    </source>
</evidence>
<evidence type="ECO:0000259" key="12">
    <source>
        <dbReference type="PROSITE" id="PS51193"/>
    </source>
</evidence>
<evidence type="ECO:0000256" key="7">
    <source>
        <dbReference type="ARBA" id="ARBA00022839"/>
    </source>
</evidence>
<keyword evidence="4 10" id="KW-0540">Nuclease</keyword>
<comment type="similarity">
    <text evidence="10 11">Belongs to the helicase family. DinG subfamily. Type 2 sub-subfamily.</text>
</comment>
<dbReference type="GO" id="GO:0008408">
    <property type="term" value="F:3'-5' exonuclease activity"/>
    <property type="evidence" value="ECO:0007669"/>
    <property type="project" value="UniProtKB-UniRule"/>
</dbReference>
<dbReference type="Pfam" id="PF00929">
    <property type="entry name" value="RNase_T"/>
    <property type="match status" value="1"/>
</dbReference>
<feature type="domain" description="Helicase ATP-binding" evidence="12">
    <location>
        <begin position="236"/>
        <end position="508"/>
    </location>
</feature>
<dbReference type="SUPFAM" id="SSF53098">
    <property type="entry name" value="Ribonuclease H-like"/>
    <property type="match status" value="1"/>
</dbReference>
<evidence type="ECO:0000313" key="15">
    <source>
        <dbReference type="Proteomes" id="UP000249495"/>
    </source>
</evidence>
<keyword evidence="9" id="KW-0239">DNA-directed DNA polymerase</keyword>
<dbReference type="InterPro" id="IPR027417">
    <property type="entry name" value="P-loop_NTPase"/>
</dbReference>
<dbReference type="GO" id="GO:0005829">
    <property type="term" value="C:cytosol"/>
    <property type="evidence" value="ECO:0007669"/>
    <property type="project" value="TreeGrafter"/>
</dbReference>
<feature type="binding site" evidence="10">
    <location>
        <begin position="271"/>
        <end position="278"/>
    </location>
    <ligand>
        <name>ATP</name>
        <dbReference type="ChEBI" id="CHEBI:30616"/>
    </ligand>
</feature>
<dbReference type="OrthoDB" id="9803913at2"/>
<gene>
    <name evidence="10 11 14" type="primary">dinG</name>
    <name evidence="14" type="ORF">NCTC12278_01287</name>
</gene>
<accession>A0A2X3Y1Q2</accession>
<dbReference type="InterPro" id="IPR011545">
    <property type="entry name" value="DEAD/DEAH_box_helicase_dom"/>
</dbReference>
<dbReference type="HAMAP" id="MF_02206">
    <property type="entry name" value="DinG_exonucl"/>
    <property type="match status" value="1"/>
</dbReference>
<evidence type="ECO:0000256" key="1">
    <source>
        <dbReference type="ARBA" id="ARBA00022679"/>
    </source>
</evidence>
<evidence type="ECO:0000256" key="4">
    <source>
        <dbReference type="ARBA" id="ARBA00022722"/>
    </source>
</evidence>
<dbReference type="InterPro" id="IPR036397">
    <property type="entry name" value="RNaseH_sf"/>
</dbReference>
<keyword evidence="8 10" id="KW-0067">ATP-binding</keyword>
<dbReference type="KEGG" id="sfer:NCTC12278_01287"/>
<dbReference type="GO" id="GO:0003677">
    <property type="term" value="F:DNA binding"/>
    <property type="evidence" value="ECO:0007669"/>
    <property type="project" value="InterPro"/>
</dbReference>
<dbReference type="PROSITE" id="PS51193">
    <property type="entry name" value="HELICASE_ATP_BIND_2"/>
    <property type="match status" value="1"/>
</dbReference>
<dbReference type="GO" id="GO:0016818">
    <property type="term" value="F:hydrolase activity, acting on acid anhydrides, in phosphorus-containing anhydrides"/>
    <property type="evidence" value="ECO:0007669"/>
    <property type="project" value="InterPro"/>
</dbReference>
<keyword evidence="7 10" id="KW-0269">Exonuclease</keyword>
<protein>
    <recommendedName>
        <fullName evidence="10 11">3'-5' exonuclease DinG</fullName>
        <ecNumber evidence="10 11">3.1.-.-</ecNumber>
    </recommendedName>
</protein>